<dbReference type="GO" id="GO:0003690">
    <property type="term" value="F:double-stranded DNA binding"/>
    <property type="evidence" value="ECO:0007669"/>
    <property type="project" value="TreeGrafter"/>
</dbReference>
<sequence length="375" mass="44427">MSRKNMLDHFASNIHICKTHTMKLFLMLLDENCRNFLYENLYNEFKDATDMPLLLGNGHSINCDLKDSFIELNYFNNTVSYNGVDDPAGVEYKNLCKQKFDDFINQEIKTNFSFEFLLLSRLDQLWTLIYRKIKEKRDKKFYKTLIVTLNLPNNKLFSVKKEVININRIIYGSEDEDESEVMKVLNFLKSLGLVYLIKDEEDIKFYTFFEQLYSEVDSSEKSLVLETNFKLYAYSTKPYDLSVLKLFAKILSVIKINSRESFIRGIIDESIIMDSIKNKKINLEQIIDYLYTNARNKNTVLNKNYKSNLIELMRLWVKSRVEKYEGVLIDGFRSYKAYQDALKVIGDELIYKSDEDRTIFISDQVYHKKKKFIVK</sequence>
<proteinExistence type="inferred from homology"/>
<evidence type="ECO:0000256" key="1">
    <source>
        <dbReference type="RuleBase" id="RU364024"/>
    </source>
</evidence>
<keyword evidence="1" id="KW-0805">Transcription regulation</keyword>
<dbReference type="GO" id="GO:0005675">
    <property type="term" value="C:transcription factor TFIIH holo complex"/>
    <property type="evidence" value="ECO:0007669"/>
    <property type="project" value="TreeGrafter"/>
</dbReference>
<reference evidence="2 3" key="1">
    <citation type="journal article" date="2017" name="Environ. Microbiol.">
        <title>Decay of the glycolytic pathway and adaptation to intranuclear parasitism within Enterocytozoonidae microsporidia.</title>
        <authorList>
            <person name="Wiredu Boakye D."/>
            <person name="Jaroenlak P."/>
            <person name="Prachumwat A."/>
            <person name="Williams T.A."/>
            <person name="Bateman K.S."/>
            <person name="Itsathitphaisarn O."/>
            <person name="Sritunyalucksana K."/>
            <person name="Paszkiewicz K.H."/>
            <person name="Moore K.A."/>
            <person name="Stentiford G.D."/>
            <person name="Williams B.A."/>
        </authorList>
    </citation>
    <scope>NUCLEOTIDE SEQUENCE [LARGE SCALE GENOMIC DNA]</scope>
    <source>
        <strain evidence="3">canceri</strain>
    </source>
</reference>
<dbReference type="GO" id="GO:0006289">
    <property type="term" value="P:nucleotide-excision repair"/>
    <property type="evidence" value="ECO:0007669"/>
    <property type="project" value="InterPro"/>
</dbReference>
<evidence type="ECO:0000313" key="2">
    <source>
        <dbReference type="EMBL" id="ORD99641.1"/>
    </source>
</evidence>
<comment type="similarity">
    <text evidence="1">Belongs to the TFB2 family.</text>
</comment>
<dbReference type="EMBL" id="LTAI01000142">
    <property type="protein sequence ID" value="ORD99641.1"/>
    <property type="molecule type" value="Genomic_DNA"/>
</dbReference>
<evidence type="ECO:0000313" key="3">
    <source>
        <dbReference type="Proteomes" id="UP000192501"/>
    </source>
</evidence>
<gene>
    <name evidence="2" type="primary">TFB2</name>
    <name evidence="2" type="ORF">A0H76_469</name>
</gene>
<keyword evidence="1" id="KW-0539">Nucleus</keyword>
<protein>
    <recommendedName>
        <fullName evidence="1">RNA polymerase II transcription factor B subunit 2</fullName>
    </recommendedName>
</protein>
<keyword evidence="1" id="KW-0234">DNA repair</keyword>
<dbReference type="GO" id="GO:0000439">
    <property type="term" value="C:transcription factor TFIIH core complex"/>
    <property type="evidence" value="ECO:0007669"/>
    <property type="project" value="InterPro"/>
</dbReference>
<dbReference type="GO" id="GO:0001671">
    <property type="term" value="F:ATPase activator activity"/>
    <property type="evidence" value="ECO:0007669"/>
    <property type="project" value="InterPro"/>
</dbReference>
<dbReference type="PANTHER" id="PTHR13152:SF0">
    <property type="entry name" value="GENERAL TRANSCRIPTION FACTOR IIH SUBUNIT 4"/>
    <property type="match status" value="1"/>
</dbReference>
<organism evidence="2 3">
    <name type="scientific">Hepatospora eriocheir</name>
    <dbReference type="NCBI Taxonomy" id="1081669"/>
    <lineage>
        <taxon>Eukaryota</taxon>
        <taxon>Fungi</taxon>
        <taxon>Fungi incertae sedis</taxon>
        <taxon>Microsporidia</taxon>
        <taxon>Hepatosporidae</taxon>
        <taxon>Hepatospora</taxon>
    </lineage>
</organism>
<accession>A0A1X0QIP8</accession>
<comment type="caution">
    <text evidence="2">The sequence shown here is derived from an EMBL/GenBank/DDBJ whole genome shotgun (WGS) entry which is preliminary data.</text>
</comment>
<comment type="subcellular location">
    <subcellularLocation>
        <location evidence="1">Nucleus</location>
    </subcellularLocation>
</comment>
<dbReference type="Pfam" id="PF03849">
    <property type="entry name" value="Tfb2"/>
    <property type="match status" value="1"/>
</dbReference>
<keyword evidence="1" id="KW-0227">DNA damage</keyword>
<dbReference type="VEuPathDB" id="MicrosporidiaDB:HERIO_1585"/>
<dbReference type="Proteomes" id="UP000192501">
    <property type="component" value="Unassembled WGS sequence"/>
</dbReference>
<name>A0A1X0QIP8_9MICR</name>
<dbReference type="AlphaFoldDB" id="A0A1X0QIP8"/>
<keyword evidence="1" id="KW-0804">Transcription</keyword>
<dbReference type="InterPro" id="IPR004598">
    <property type="entry name" value="TFIIH_p52/Tfb2"/>
</dbReference>
<comment type="function">
    <text evidence="1">Component of the general transcription and DNA repair factor IIH (TFIIH) core complex which is involved in general and transcription-coupled nucleotide excision repair (NER) of damaged DNA.</text>
</comment>
<dbReference type="VEuPathDB" id="MicrosporidiaDB:A0H76_469"/>
<dbReference type="PANTHER" id="PTHR13152">
    <property type="entry name" value="TFIIH, POLYPEPTIDE 4"/>
    <property type="match status" value="1"/>
</dbReference>